<accession>M6HJG1</accession>
<protein>
    <submittedName>
        <fullName evidence="1">Uncharacterized protein</fullName>
    </submittedName>
</protein>
<sequence>MRTDFESDFTNGVLELENVSGSESFQIAKDLSRKFTSKLGICFLDILHVVWRFFLSQRILFFRHKTDRASKSSWVEGNKTFGIAFLSKNLSGSSHVLEVSLQNHVLW</sequence>
<evidence type="ECO:0000313" key="2">
    <source>
        <dbReference type="Proteomes" id="UP000012089"/>
    </source>
</evidence>
<reference evidence="1 2" key="1">
    <citation type="submission" date="2013-01" db="EMBL/GenBank/DDBJ databases">
        <authorList>
            <person name="Harkins D.M."/>
            <person name="Durkin A.S."/>
            <person name="Brinkac L.M."/>
            <person name="Haft D.H."/>
            <person name="Selengut J.D."/>
            <person name="Sanka R."/>
            <person name="DePew J."/>
            <person name="Purushe J."/>
            <person name="Tulsiani S.M."/>
            <person name="Graham G.C."/>
            <person name="Burns M.-A."/>
            <person name="Dohnt M.F."/>
            <person name="Smythe L.D."/>
            <person name="McKay D.B."/>
            <person name="Craig S.B."/>
            <person name="Vinetz J.M."/>
            <person name="Sutton G.G."/>
            <person name="Nierman W.C."/>
            <person name="Fouts D.E."/>
        </authorList>
    </citation>
    <scope>NUCLEOTIDE SEQUENCE [LARGE SCALE GENOMIC DNA]</scope>
    <source>
        <strain evidence="1 2">LT2156</strain>
    </source>
</reference>
<name>M6HJG1_LEPIR</name>
<dbReference type="EMBL" id="AFMF02000017">
    <property type="protein sequence ID" value="EMM97275.1"/>
    <property type="molecule type" value="Genomic_DNA"/>
</dbReference>
<evidence type="ECO:0000313" key="1">
    <source>
        <dbReference type="EMBL" id="EMM97275.1"/>
    </source>
</evidence>
<dbReference type="AlphaFoldDB" id="M6HJG1"/>
<proteinExistence type="predicted"/>
<organism evidence="1 2">
    <name type="scientific">Leptospira interrogans serovar Zanoni str. LT2156</name>
    <dbReference type="NCBI Taxonomy" id="1001601"/>
    <lineage>
        <taxon>Bacteria</taxon>
        <taxon>Pseudomonadati</taxon>
        <taxon>Spirochaetota</taxon>
        <taxon>Spirochaetia</taxon>
        <taxon>Leptospirales</taxon>
        <taxon>Leptospiraceae</taxon>
        <taxon>Leptospira</taxon>
    </lineage>
</organism>
<comment type="caution">
    <text evidence="1">The sequence shown here is derived from an EMBL/GenBank/DDBJ whole genome shotgun (WGS) entry which is preliminary data.</text>
</comment>
<gene>
    <name evidence="1" type="ORF">LEP1GSC158_2593</name>
</gene>
<dbReference type="Proteomes" id="UP000012089">
    <property type="component" value="Unassembled WGS sequence"/>
</dbReference>